<accession>A0A6N4RF90</accession>
<sequence>MNKTQRWNYEDLQARCDQIAAMGKVLVDFADGADPENVQESDMQRVEGILTHLIQIFGNERLQAHCRKLGIDTTEDWADVYHNLPNLLNQPQE</sequence>
<organism evidence="1 2">
    <name type="scientific">Blastochloris viridis</name>
    <name type="common">Rhodopseudomonas viridis</name>
    <dbReference type="NCBI Taxonomy" id="1079"/>
    <lineage>
        <taxon>Bacteria</taxon>
        <taxon>Pseudomonadati</taxon>
        <taxon>Pseudomonadota</taxon>
        <taxon>Alphaproteobacteria</taxon>
        <taxon>Hyphomicrobiales</taxon>
        <taxon>Blastochloridaceae</taxon>
        <taxon>Blastochloris</taxon>
    </lineage>
</organism>
<dbReference type="EMBL" id="VAFM01000001">
    <property type="protein sequence ID" value="TKW61714.1"/>
    <property type="molecule type" value="Genomic_DNA"/>
</dbReference>
<dbReference type="AlphaFoldDB" id="A0A6N4RF90"/>
<proteinExistence type="predicted"/>
<name>A0A6N4RF90_BLAVI</name>
<dbReference type="Proteomes" id="UP000320948">
    <property type="component" value="Unassembled WGS sequence"/>
</dbReference>
<protein>
    <submittedName>
        <fullName evidence="1">Uncharacterized protein</fullName>
    </submittedName>
</protein>
<gene>
    <name evidence="1" type="ORF">DI628_03565</name>
</gene>
<comment type="caution">
    <text evidence="1">The sequence shown here is derived from an EMBL/GenBank/DDBJ whole genome shotgun (WGS) entry which is preliminary data.</text>
</comment>
<reference evidence="1 2" key="1">
    <citation type="journal article" date="2017" name="Nat. Commun.">
        <title>In situ click chemistry generation of cyclooxygenase-2 inhibitors.</title>
        <authorList>
            <person name="Bhardwaj A."/>
            <person name="Kaur J."/>
            <person name="Wuest M."/>
            <person name="Wuest F."/>
        </authorList>
    </citation>
    <scope>NUCLEOTIDE SEQUENCE [LARGE SCALE GENOMIC DNA]</scope>
    <source>
        <strain evidence="1">S2_018_000_R2_106</strain>
    </source>
</reference>
<evidence type="ECO:0000313" key="2">
    <source>
        <dbReference type="Proteomes" id="UP000320948"/>
    </source>
</evidence>
<evidence type="ECO:0000313" key="1">
    <source>
        <dbReference type="EMBL" id="TKW61714.1"/>
    </source>
</evidence>